<organism evidence="3 4">
    <name type="scientific">Erwinia phage phiEa2809</name>
    <dbReference type="NCBI Taxonomy" id="1564096"/>
    <lineage>
        <taxon>Viruses</taxon>
        <taxon>Duplodnaviria</taxon>
        <taxon>Heunggongvirae</taxon>
        <taxon>Uroviricota</taxon>
        <taxon>Caudoviricetes</taxon>
        <taxon>Pantevenvirales</taxon>
        <taxon>Ackermannviridae</taxon>
        <taxon>Nezavisimistyvirus</taxon>
        <taxon>Nezavisimistyvirus Ea2809</taxon>
    </lineage>
</organism>
<name>A0A0A0YS20_9CAUD</name>
<feature type="domain" description="YdbS-like PH" evidence="2">
    <location>
        <begin position="55"/>
        <end position="120"/>
    </location>
</feature>
<evidence type="ECO:0000259" key="2">
    <source>
        <dbReference type="Pfam" id="PF03703"/>
    </source>
</evidence>
<gene>
    <name evidence="3" type="ORF">NW77_021</name>
</gene>
<evidence type="ECO:0000313" key="4">
    <source>
        <dbReference type="Proteomes" id="UP000030322"/>
    </source>
</evidence>
<keyword evidence="1" id="KW-0472">Membrane</keyword>
<proteinExistence type="predicted"/>
<keyword evidence="1" id="KW-1133">Transmembrane helix</keyword>
<evidence type="ECO:0000313" key="3">
    <source>
        <dbReference type="EMBL" id="AIX13029.1"/>
    </source>
</evidence>
<reference evidence="3 4" key="1">
    <citation type="submission" date="2014-10" db="EMBL/GenBank/DDBJ databases">
        <title>Characterization of a new ViI-like Erwinia amylovora bacteriophage.</title>
        <authorList>
            <person name="Lagonenko A.L."/>
            <person name="Valentovich L.N."/>
        </authorList>
    </citation>
    <scope>NUCLEOTIDE SEQUENCE [LARGE SCALE GENOMIC DNA]</scope>
</reference>
<dbReference type="GeneID" id="24623149"/>
<feature type="transmembrane region" description="Helical" evidence="1">
    <location>
        <begin position="25"/>
        <end position="54"/>
    </location>
</feature>
<keyword evidence="4" id="KW-1185">Reference proteome</keyword>
<dbReference type="PANTHER" id="PTHR37938">
    <property type="entry name" value="BLL0215 PROTEIN"/>
    <property type="match status" value="1"/>
</dbReference>
<protein>
    <submittedName>
        <fullName evidence="3">Membrane-flanked domain protein</fullName>
    </submittedName>
</protein>
<sequence>MSYVSKNLLPGEKVVALGRVSWWTAFWPIIIGVVLGIFTVIGVLVMVPAIFRILTTEIAITDRRVIFKTGFISRNILIRQYNRIDSLEMDQSVSGRLLKFGDLILSGAGKTMVLKDIAKPKDLLNTYYRVSSHEYFLSGE</sequence>
<dbReference type="KEGG" id="vg:24623149"/>
<dbReference type="EMBL" id="KP037007">
    <property type="protein sequence ID" value="AIX13029.1"/>
    <property type="molecule type" value="Genomic_DNA"/>
</dbReference>
<dbReference type="InterPro" id="IPR005182">
    <property type="entry name" value="YdbS-like_PH"/>
</dbReference>
<dbReference type="RefSeq" id="YP_009147533.1">
    <property type="nucleotide sequence ID" value="NC_027340.1"/>
</dbReference>
<dbReference type="Pfam" id="PF03703">
    <property type="entry name" value="bPH_2"/>
    <property type="match status" value="1"/>
</dbReference>
<evidence type="ECO:0000256" key="1">
    <source>
        <dbReference type="SAM" id="Phobius"/>
    </source>
</evidence>
<keyword evidence="1" id="KW-0812">Transmembrane</keyword>
<accession>A0A0A0YS20</accession>
<dbReference type="PANTHER" id="PTHR37938:SF1">
    <property type="entry name" value="BLL0215 PROTEIN"/>
    <property type="match status" value="1"/>
</dbReference>
<dbReference type="OrthoDB" id="12911at10239"/>
<dbReference type="Proteomes" id="UP000030322">
    <property type="component" value="Segment"/>
</dbReference>